<dbReference type="PROSITE" id="PS50075">
    <property type="entry name" value="CARRIER"/>
    <property type="match status" value="1"/>
</dbReference>
<organism evidence="4 5">
    <name type="scientific">Burkholderia pseudomallei (strain 1026b)</name>
    <dbReference type="NCBI Taxonomy" id="884204"/>
    <lineage>
        <taxon>Bacteria</taxon>
        <taxon>Pseudomonadati</taxon>
        <taxon>Pseudomonadota</taxon>
        <taxon>Betaproteobacteria</taxon>
        <taxon>Burkholderiales</taxon>
        <taxon>Burkholderiaceae</taxon>
        <taxon>Burkholderia</taxon>
        <taxon>pseudomallei group</taxon>
    </lineage>
</organism>
<dbReference type="InterPro" id="IPR020806">
    <property type="entry name" value="PKS_PP-bd"/>
</dbReference>
<evidence type="ECO:0000313" key="4">
    <source>
        <dbReference type="EMBL" id="AFI69595.1"/>
    </source>
</evidence>
<dbReference type="EMBL" id="CP002834">
    <property type="protein sequence ID" value="AFI69595.1"/>
    <property type="molecule type" value="Genomic_DNA"/>
</dbReference>
<protein>
    <submittedName>
        <fullName evidence="4">Phosphopantetheine attachment site domain-containing protein</fullName>
    </submittedName>
</protein>
<dbReference type="Pfam" id="PF00550">
    <property type="entry name" value="PP-binding"/>
    <property type="match status" value="1"/>
</dbReference>
<feature type="domain" description="Carrier" evidence="3">
    <location>
        <begin position="17"/>
        <end position="94"/>
    </location>
</feature>
<gene>
    <name evidence="4" type="ordered locus">BP1026B_II1350</name>
</gene>
<dbReference type="Proteomes" id="UP000010087">
    <property type="component" value="Chromosome 2"/>
</dbReference>
<sequence length="106" mass="11757">MSQPVSEPTRVLDPASAHSASIELWLIERIACYLQRAPHEIRPDTPLDEIGLDSVYALTLCGEIEEVLHLTVEPTIAWDYPTVAEIARELDARLAQRSAQGEAHAQ</sequence>
<evidence type="ECO:0000259" key="3">
    <source>
        <dbReference type="PROSITE" id="PS50075"/>
    </source>
</evidence>
<evidence type="ECO:0000256" key="2">
    <source>
        <dbReference type="ARBA" id="ARBA00022553"/>
    </source>
</evidence>
<dbReference type="PATRIC" id="fig|884204.3.peg.5672"/>
<keyword evidence="1" id="KW-0596">Phosphopantetheine</keyword>
<dbReference type="SMART" id="SM01294">
    <property type="entry name" value="PKS_PP_betabranch"/>
    <property type="match status" value="1"/>
</dbReference>
<dbReference type="InterPro" id="IPR009081">
    <property type="entry name" value="PP-bd_ACP"/>
</dbReference>
<dbReference type="InterPro" id="IPR036736">
    <property type="entry name" value="ACP-like_sf"/>
</dbReference>
<dbReference type="KEGG" id="bpz:BP1026B_II1350"/>
<dbReference type="SUPFAM" id="SSF47336">
    <property type="entry name" value="ACP-like"/>
    <property type="match status" value="1"/>
</dbReference>
<dbReference type="AlphaFoldDB" id="A0A0H3HZS5"/>
<accession>A0A0H3HZS5</accession>
<name>A0A0H3HZS5_BURP2</name>
<proteinExistence type="predicted"/>
<evidence type="ECO:0000256" key="1">
    <source>
        <dbReference type="ARBA" id="ARBA00022450"/>
    </source>
</evidence>
<dbReference type="SMART" id="SM00823">
    <property type="entry name" value="PKS_PP"/>
    <property type="match status" value="1"/>
</dbReference>
<dbReference type="Gene3D" id="1.10.1200.10">
    <property type="entry name" value="ACP-like"/>
    <property type="match status" value="1"/>
</dbReference>
<dbReference type="GO" id="GO:0031177">
    <property type="term" value="F:phosphopantetheine binding"/>
    <property type="evidence" value="ECO:0007669"/>
    <property type="project" value="InterPro"/>
</dbReference>
<reference evidence="4 5" key="1">
    <citation type="journal article" date="2012" name="PLoS ONE">
        <title>Evolution of Burkholderia pseudomallei in recurrent melioidosis.</title>
        <authorList>
            <person name="Hayden H.S."/>
            <person name="Lim R."/>
            <person name="Brittnacher M.J."/>
            <person name="Sims E.H."/>
            <person name="Ramage E.R."/>
            <person name="Fong C."/>
            <person name="Wu Z."/>
            <person name="Crist E."/>
            <person name="Chang J."/>
            <person name="Zhou Y."/>
            <person name="Radey M."/>
            <person name="Rohmer L."/>
            <person name="Haugen E."/>
            <person name="Gillett W."/>
            <person name="Wuthiekanun V."/>
            <person name="Peacock S.J."/>
            <person name="Kaul R."/>
            <person name="Miller S.I."/>
            <person name="Manoil C."/>
            <person name="Jacobs M.A."/>
        </authorList>
    </citation>
    <scope>NUCLEOTIDE SEQUENCE [LARGE SCALE GENOMIC DNA]</scope>
    <source>
        <strain evidence="4 5">1026b</strain>
    </source>
</reference>
<keyword evidence="2" id="KW-0597">Phosphoprotein</keyword>
<evidence type="ECO:0000313" key="5">
    <source>
        <dbReference type="Proteomes" id="UP000010087"/>
    </source>
</evidence>